<dbReference type="AlphaFoldDB" id="A0A0W8FQP5"/>
<keyword evidence="4" id="KW-0808">Transferase</keyword>
<evidence type="ECO:0008006" key="10">
    <source>
        <dbReference type="Google" id="ProtNLM"/>
    </source>
</evidence>
<feature type="transmembrane region" description="Helical" evidence="8">
    <location>
        <begin position="183"/>
        <end position="201"/>
    </location>
</feature>
<sequence length="544" mass="61724">MRKSEFILLALAILLIAVGFLAVLPPFEGFDETAHYSSIQQIADTGTIPRYGQSFLSLTVIDYSLHGPLPYSSLNPPFDRNGGMTYAVFFASPDHVAAYKNLYRNPFVPRFFQPSKKANWQSQHPPLYYLLMASLMNATASWSFVTQLFALRLVSFLFAFAGLMIGLYASVIHSPPTLRRSMLLGFLLYPLIVPMFFAEFARLGNDSLCLLLFGMIWAVLLRWLEDEYDSKRSLLLGILLGLGLLTKAFFLPITFGIGLFVLFRIWCERSDQKMVASRLKQFLLMFAPPLMLGGSWYVYNLLLYGSFIGGSDFITLTRRGGLLANLKGELTSFAFVRGIVATLVTWSWGGTWSLTRINEMFRIPLLVLTGWLFINYVRQARYHILTNIVWLPVWLFAPFFIGLVYHVFVGIALTGSGNTPGWYLHILAPIFAFVFAFGIAEIKRDRIWQRILFKGLLAYTVFFLIIVNWMQMVMFAGLAIKGDNKYYQFPDHFACLTRANDVLNNLSVLGWPFLAVVCFCGGLLCLIISLVGIFRVETRQRVSD</sequence>
<evidence type="ECO:0000313" key="9">
    <source>
        <dbReference type="EMBL" id="KUG23253.1"/>
    </source>
</evidence>
<dbReference type="GO" id="GO:0005886">
    <property type="term" value="C:plasma membrane"/>
    <property type="evidence" value="ECO:0007669"/>
    <property type="project" value="UniProtKB-SubCell"/>
</dbReference>
<comment type="caution">
    <text evidence="9">The sequence shown here is derived from an EMBL/GenBank/DDBJ whole genome shotgun (WGS) entry which is preliminary data.</text>
</comment>
<dbReference type="PANTHER" id="PTHR33908">
    <property type="entry name" value="MANNOSYLTRANSFERASE YKCB-RELATED"/>
    <property type="match status" value="1"/>
</dbReference>
<evidence type="ECO:0000256" key="6">
    <source>
        <dbReference type="ARBA" id="ARBA00022989"/>
    </source>
</evidence>
<evidence type="ECO:0000256" key="8">
    <source>
        <dbReference type="SAM" id="Phobius"/>
    </source>
</evidence>
<feature type="transmembrane region" description="Helical" evidence="8">
    <location>
        <begin position="360"/>
        <end position="377"/>
    </location>
</feature>
<feature type="transmembrane region" description="Helical" evidence="8">
    <location>
        <begin position="452"/>
        <end position="480"/>
    </location>
</feature>
<keyword evidence="5 8" id="KW-0812">Transmembrane</keyword>
<evidence type="ECO:0000256" key="5">
    <source>
        <dbReference type="ARBA" id="ARBA00022692"/>
    </source>
</evidence>
<keyword evidence="7 8" id="KW-0472">Membrane</keyword>
<evidence type="ECO:0000256" key="4">
    <source>
        <dbReference type="ARBA" id="ARBA00022679"/>
    </source>
</evidence>
<reference evidence="9" key="1">
    <citation type="journal article" date="2015" name="Proc. Natl. Acad. Sci. U.S.A.">
        <title>Networks of energetic and metabolic interactions define dynamics in microbial communities.</title>
        <authorList>
            <person name="Embree M."/>
            <person name="Liu J.K."/>
            <person name="Al-Bassam M.M."/>
            <person name="Zengler K."/>
        </authorList>
    </citation>
    <scope>NUCLEOTIDE SEQUENCE</scope>
</reference>
<gene>
    <name evidence="9" type="ORF">ASZ90_006914</name>
</gene>
<dbReference type="PANTHER" id="PTHR33908:SF11">
    <property type="entry name" value="MEMBRANE PROTEIN"/>
    <property type="match status" value="1"/>
</dbReference>
<feature type="transmembrane region" description="Helical" evidence="8">
    <location>
        <begin position="127"/>
        <end position="146"/>
    </location>
</feature>
<dbReference type="GO" id="GO:0016763">
    <property type="term" value="F:pentosyltransferase activity"/>
    <property type="evidence" value="ECO:0007669"/>
    <property type="project" value="TreeGrafter"/>
</dbReference>
<dbReference type="GO" id="GO:0008610">
    <property type="term" value="P:lipid biosynthetic process"/>
    <property type="evidence" value="ECO:0007669"/>
    <property type="project" value="UniProtKB-ARBA"/>
</dbReference>
<evidence type="ECO:0000256" key="3">
    <source>
        <dbReference type="ARBA" id="ARBA00022676"/>
    </source>
</evidence>
<protein>
    <recommendedName>
        <fullName evidence="10">Glycosyltransferase RgtA/B/C/D-like domain-containing protein</fullName>
    </recommendedName>
</protein>
<feature type="transmembrane region" description="Helical" evidence="8">
    <location>
        <begin position="208"/>
        <end position="224"/>
    </location>
</feature>
<dbReference type="InterPro" id="IPR050297">
    <property type="entry name" value="LipidA_mod_glycosyltrf_83"/>
</dbReference>
<evidence type="ECO:0000256" key="1">
    <source>
        <dbReference type="ARBA" id="ARBA00004651"/>
    </source>
</evidence>
<accession>A0A0W8FQP5</accession>
<feature type="transmembrane region" description="Helical" evidence="8">
    <location>
        <begin position="153"/>
        <end position="171"/>
    </location>
</feature>
<evidence type="ECO:0000256" key="7">
    <source>
        <dbReference type="ARBA" id="ARBA00023136"/>
    </source>
</evidence>
<keyword evidence="3" id="KW-0328">Glycosyltransferase</keyword>
<comment type="subcellular location">
    <subcellularLocation>
        <location evidence="1">Cell membrane</location>
        <topology evidence="1">Multi-pass membrane protein</topology>
    </subcellularLocation>
</comment>
<feature type="transmembrane region" description="Helical" evidence="8">
    <location>
        <begin position="236"/>
        <end position="263"/>
    </location>
</feature>
<dbReference type="EMBL" id="LNQE01000914">
    <property type="protein sequence ID" value="KUG23253.1"/>
    <property type="molecule type" value="Genomic_DNA"/>
</dbReference>
<feature type="transmembrane region" description="Helical" evidence="8">
    <location>
        <begin position="389"/>
        <end position="416"/>
    </location>
</feature>
<evidence type="ECO:0000256" key="2">
    <source>
        <dbReference type="ARBA" id="ARBA00022475"/>
    </source>
</evidence>
<keyword evidence="2" id="KW-1003">Cell membrane</keyword>
<organism evidence="9">
    <name type="scientific">hydrocarbon metagenome</name>
    <dbReference type="NCBI Taxonomy" id="938273"/>
    <lineage>
        <taxon>unclassified sequences</taxon>
        <taxon>metagenomes</taxon>
        <taxon>ecological metagenomes</taxon>
    </lineage>
</organism>
<name>A0A0W8FQP5_9ZZZZ</name>
<feature type="transmembrane region" description="Helical" evidence="8">
    <location>
        <begin position="511"/>
        <end position="534"/>
    </location>
</feature>
<keyword evidence="6 8" id="KW-1133">Transmembrane helix</keyword>
<proteinExistence type="predicted"/>
<feature type="transmembrane region" description="Helical" evidence="8">
    <location>
        <begin position="422"/>
        <end position="440"/>
    </location>
</feature>